<keyword evidence="3" id="KW-1185">Reference proteome</keyword>
<comment type="caution">
    <text evidence="2">The sequence shown here is derived from an EMBL/GenBank/DDBJ whole genome shotgun (WGS) entry which is preliminary data.</text>
</comment>
<sequence length="329" mass="34993">MIAASRRRRAVAAGLLIAGIGGVLAAAFYAASPWVDRSPSPSQRAVTDVARPLPPLPLPQAYKPLTPDDALAENETLPFSTAPIERAPPLIVPLNAAAFVGRRSAMDCLTAAVYYEAAQESLTGQRGVAQVILNRARHPAFPNSICGVVYQGSERRTGCQFTFTCDGSLARRPSRAGWDAARQVALAALSGYVEPNVGMATHYHADYVVPYWASSLAKLAKIDRHIFYRWAGGWGRRAAFRQSVSQEQFFDIQPQIEGLAELDSDVTLASPYAGTVPRGPRLAADETAGALTDGNASALPRSAVAPSIRADEAPAKLAVDIAKGSLKVD</sequence>
<dbReference type="EMBL" id="NISK01000002">
    <property type="protein sequence ID" value="OWQ97623.1"/>
    <property type="molecule type" value="Genomic_DNA"/>
</dbReference>
<dbReference type="Pfam" id="PF07486">
    <property type="entry name" value="Hydrolase_2"/>
    <property type="match status" value="1"/>
</dbReference>
<protein>
    <recommendedName>
        <fullName evidence="1">Cell wall hydrolase SleB domain-containing protein</fullName>
    </recommendedName>
</protein>
<evidence type="ECO:0000259" key="1">
    <source>
        <dbReference type="Pfam" id="PF07486"/>
    </source>
</evidence>
<organism evidence="2 3">
    <name type="scientific">Sphingopyxis bauzanensis</name>
    <dbReference type="NCBI Taxonomy" id="651663"/>
    <lineage>
        <taxon>Bacteria</taxon>
        <taxon>Pseudomonadati</taxon>
        <taxon>Pseudomonadota</taxon>
        <taxon>Alphaproteobacteria</taxon>
        <taxon>Sphingomonadales</taxon>
        <taxon>Sphingomonadaceae</taxon>
        <taxon>Sphingopyxis</taxon>
    </lineage>
</organism>
<reference evidence="2 3" key="1">
    <citation type="journal article" date="2010" name="Int. J. Syst. Evol. Microbiol.">
        <title>Sphingopyxis bauzanensis sp. nov., a psychrophilic bacterium isolated from soil.</title>
        <authorList>
            <person name="Zhang D.C."/>
            <person name="Liu H.C."/>
            <person name="Xin Y.H."/>
            <person name="Zhou Y.G."/>
            <person name="Schinner F."/>
            <person name="Margesin R."/>
        </authorList>
    </citation>
    <scope>NUCLEOTIDE SEQUENCE [LARGE SCALE GENOMIC DNA]</scope>
    <source>
        <strain evidence="2 3">DSM 22271</strain>
    </source>
</reference>
<dbReference type="OrthoDB" id="9785345at2"/>
<dbReference type="Gene3D" id="1.10.10.2520">
    <property type="entry name" value="Cell wall hydrolase SleB, domain 1"/>
    <property type="match status" value="1"/>
</dbReference>
<dbReference type="GO" id="GO:0016787">
    <property type="term" value="F:hydrolase activity"/>
    <property type="evidence" value="ECO:0007669"/>
    <property type="project" value="InterPro"/>
</dbReference>
<name>A0A246JXA6_9SPHN</name>
<gene>
    <name evidence="2" type="ORF">CDQ92_07975</name>
</gene>
<proteinExistence type="predicted"/>
<dbReference type="InterPro" id="IPR011105">
    <property type="entry name" value="Cell_wall_hydrolase_SleB"/>
</dbReference>
<evidence type="ECO:0000313" key="2">
    <source>
        <dbReference type="EMBL" id="OWQ97623.1"/>
    </source>
</evidence>
<dbReference type="Proteomes" id="UP000197361">
    <property type="component" value="Unassembled WGS sequence"/>
</dbReference>
<evidence type="ECO:0000313" key="3">
    <source>
        <dbReference type="Proteomes" id="UP000197361"/>
    </source>
</evidence>
<dbReference type="InterPro" id="IPR042047">
    <property type="entry name" value="SleB_dom1"/>
</dbReference>
<accession>A0A246JXA6</accession>
<dbReference type="AlphaFoldDB" id="A0A246JXA6"/>
<dbReference type="RefSeq" id="WP_088441470.1">
    <property type="nucleotide sequence ID" value="NZ_BMMC01000003.1"/>
</dbReference>
<feature type="domain" description="Cell wall hydrolase SleB" evidence="1">
    <location>
        <begin position="120"/>
        <end position="228"/>
    </location>
</feature>